<organism evidence="2 3">
    <name type="scientific">Streptosporangium oxazolinicum</name>
    <dbReference type="NCBI Taxonomy" id="909287"/>
    <lineage>
        <taxon>Bacteria</taxon>
        <taxon>Bacillati</taxon>
        <taxon>Actinomycetota</taxon>
        <taxon>Actinomycetes</taxon>
        <taxon>Streptosporangiales</taxon>
        <taxon>Streptosporangiaceae</taxon>
        <taxon>Streptosporangium</taxon>
    </lineage>
</organism>
<gene>
    <name evidence="2" type="ORF">GCM10022252_12840</name>
</gene>
<dbReference type="Proteomes" id="UP001501251">
    <property type="component" value="Unassembled WGS sequence"/>
</dbReference>
<protein>
    <submittedName>
        <fullName evidence="2">Uncharacterized protein</fullName>
    </submittedName>
</protein>
<reference evidence="3" key="1">
    <citation type="journal article" date="2019" name="Int. J. Syst. Evol. Microbiol.">
        <title>The Global Catalogue of Microorganisms (GCM) 10K type strain sequencing project: providing services to taxonomists for standard genome sequencing and annotation.</title>
        <authorList>
            <consortium name="The Broad Institute Genomics Platform"/>
            <consortium name="The Broad Institute Genome Sequencing Center for Infectious Disease"/>
            <person name="Wu L."/>
            <person name="Ma J."/>
        </authorList>
    </citation>
    <scope>NUCLEOTIDE SEQUENCE [LARGE SCALE GENOMIC DNA]</scope>
    <source>
        <strain evidence="3">JCM 17388</strain>
    </source>
</reference>
<dbReference type="EMBL" id="BAABAQ010000002">
    <property type="protein sequence ID" value="GAA4184255.1"/>
    <property type="molecule type" value="Genomic_DNA"/>
</dbReference>
<evidence type="ECO:0000313" key="2">
    <source>
        <dbReference type="EMBL" id="GAA4184255.1"/>
    </source>
</evidence>
<evidence type="ECO:0000256" key="1">
    <source>
        <dbReference type="SAM" id="MobiDB-lite"/>
    </source>
</evidence>
<sequence length="103" mass="10829">MTVSAAEWAASDSIADEPLNSPATSLATAIARLARPATITVERLSEPPPSASVPFSVISGMRLLYVHLIPYLPVMAPQIPPGHRGGTRGGETYGFRHVATPLP</sequence>
<comment type="caution">
    <text evidence="2">The sequence shown here is derived from an EMBL/GenBank/DDBJ whole genome shotgun (WGS) entry which is preliminary data.</text>
</comment>
<accession>A0ABP8AHV4</accession>
<evidence type="ECO:0000313" key="3">
    <source>
        <dbReference type="Proteomes" id="UP001501251"/>
    </source>
</evidence>
<feature type="compositionally biased region" description="Gly residues" evidence="1">
    <location>
        <begin position="83"/>
        <end position="92"/>
    </location>
</feature>
<proteinExistence type="predicted"/>
<feature type="region of interest" description="Disordered" evidence="1">
    <location>
        <begin position="82"/>
        <end position="103"/>
    </location>
</feature>
<name>A0ABP8AHV4_9ACTN</name>
<keyword evidence="3" id="KW-1185">Reference proteome</keyword>